<protein>
    <recommendedName>
        <fullName evidence="4">DUF3618 domain-containing protein</fullName>
    </recommendedName>
</protein>
<gene>
    <name evidence="2" type="ORF">nbrc107696_26980</name>
</gene>
<dbReference type="Proteomes" id="UP000444960">
    <property type="component" value="Unassembled WGS sequence"/>
</dbReference>
<evidence type="ECO:0000313" key="3">
    <source>
        <dbReference type="Proteomes" id="UP000444960"/>
    </source>
</evidence>
<sequence>MAGDTERIENEIAQAREELAKTLDQLAVRANPERLADDLKTKALALLSTPAVKFSLIGAGAATVAVVIIKIVR</sequence>
<dbReference type="InterPro" id="IPR022062">
    <property type="entry name" value="DUF3618"/>
</dbReference>
<evidence type="ECO:0000313" key="2">
    <source>
        <dbReference type="EMBL" id="GEE02252.1"/>
    </source>
</evidence>
<evidence type="ECO:0008006" key="4">
    <source>
        <dbReference type="Google" id="ProtNLM"/>
    </source>
</evidence>
<evidence type="ECO:0000256" key="1">
    <source>
        <dbReference type="SAM" id="Phobius"/>
    </source>
</evidence>
<dbReference type="Pfam" id="PF12277">
    <property type="entry name" value="DUF3618"/>
    <property type="match status" value="1"/>
</dbReference>
<organism evidence="2 3">
    <name type="scientific">Gordonia spumicola</name>
    <dbReference type="NCBI Taxonomy" id="589161"/>
    <lineage>
        <taxon>Bacteria</taxon>
        <taxon>Bacillati</taxon>
        <taxon>Actinomycetota</taxon>
        <taxon>Actinomycetes</taxon>
        <taxon>Mycobacteriales</taxon>
        <taxon>Gordoniaceae</taxon>
        <taxon>Gordonia</taxon>
    </lineage>
</organism>
<keyword evidence="3" id="KW-1185">Reference proteome</keyword>
<dbReference type="OrthoDB" id="5196933at2"/>
<dbReference type="RefSeq" id="WP_161895949.1">
    <property type="nucleotide sequence ID" value="NZ_BJOV01000005.1"/>
</dbReference>
<name>A0A7I9VAI4_9ACTN</name>
<accession>A0A7I9VAI4</accession>
<dbReference type="EMBL" id="BJOV01000005">
    <property type="protein sequence ID" value="GEE02252.1"/>
    <property type="molecule type" value="Genomic_DNA"/>
</dbReference>
<comment type="caution">
    <text evidence="2">The sequence shown here is derived from an EMBL/GenBank/DDBJ whole genome shotgun (WGS) entry which is preliminary data.</text>
</comment>
<keyword evidence="1" id="KW-0812">Transmembrane</keyword>
<reference evidence="3" key="1">
    <citation type="submission" date="2019-06" db="EMBL/GenBank/DDBJ databases">
        <title>Gordonia isolated from sludge of a wastewater treatment plant.</title>
        <authorList>
            <person name="Tamura T."/>
            <person name="Aoyama K."/>
            <person name="Kang Y."/>
            <person name="Saito S."/>
            <person name="Akiyama N."/>
            <person name="Yazawa K."/>
            <person name="Gonoi T."/>
            <person name="Mikami Y."/>
        </authorList>
    </citation>
    <scope>NUCLEOTIDE SEQUENCE [LARGE SCALE GENOMIC DNA]</scope>
    <source>
        <strain evidence="3">NBRC 107696</strain>
    </source>
</reference>
<feature type="transmembrane region" description="Helical" evidence="1">
    <location>
        <begin position="54"/>
        <end position="72"/>
    </location>
</feature>
<keyword evidence="1" id="KW-1133">Transmembrane helix</keyword>
<dbReference type="AlphaFoldDB" id="A0A7I9VAI4"/>
<keyword evidence="1" id="KW-0472">Membrane</keyword>
<proteinExistence type="predicted"/>